<reference evidence="2 3" key="1">
    <citation type="submission" date="2019-03" db="EMBL/GenBank/DDBJ databases">
        <title>Draft genome sequence data and analysis of a Fermenting Bacterium, Soehngenia longevitae strain 1933PT, isolated from petroleum reservoir in Azerbaijan.</title>
        <authorList>
            <person name="Grouzdev D.S."/>
            <person name="Bidzhieva S.K."/>
            <person name="Sokolova D.S."/>
            <person name="Tourova T.P."/>
            <person name="Poltaraus A.B."/>
            <person name="Nazina T.N."/>
        </authorList>
    </citation>
    <scope>NUCLEOTIDE SEQUENCE [LARGE SCALE GENOMIC DNA]</scope>
    <source>
        <strain evidence="2 3">1933P</strain>
    </source>
</reference>
<dbReference type="GO" id="GO:0016747">
    <property type="term" value="F:acyltransferase activity, transferring groups other than amino-acyl groups"/>
    <property type="evidence" value="ECO:0007669"/>
    <property type="project" value="InterPro"/>
</dbReference>
<dbReference type="SUPFAM" id="SSF55729">
    <property type="entry name" value="Acyl-CoA N-acyltransferases (Nat)"/>
    <property type="match status" value="1"/>
</dbReference>
<dbReference type="Pfam" id="PF00583">
    <property type="entry name" value="Acetyltransf_1"/>
    <property type="match status" value="1"/>
</dbReference>
<keyword evidence="2" id="KW-0808">Transferase</keyword>
<accession>A0A4Z0D8Z9</accession>
<sequence length="246" mass="28824">MVLGKGVLVKNKHKEDMQLEEYKMKLIDKNRLREVVELQQYVYENLPNKEVLYIDSYEDMLGDLENGAKIIGVLNSKDRLIAYRYISFPREEKRNLGYDINLPEEDLKKVVHLETTVVDPLYRGNGLQLVTLEKAKEIAKQEGYKHFMCTVSPYNFYSLYNVMRGGLKIKALKKKYGTKPDNSDGLWRFILHNDLDKKYYNPVDLVLSKWANLEMQKSLIDQGYIGYEIIKDTKELSYIKVDEAYA</sequence>
<dbReference type="RefSeq" id="WP_135270373.1">
    <property type="nucleotide sequence ID" value="NZ_SRIB01000002.1"/>
</dbReference>
<keyword evidence="3" id="KW-1185">Reference proteome</keyword>
<dbReference type="CDD" id="cd04301">
    <property type="entry name" value="NAT_SF"/>
    <property type="match status" value="1"/>
</dbReference>
<dbReference type="PROSITE" id="PS51186">
    <property type="entry name" value="GNAT"/>
    <property type="match status" value="1"/>
</dbReference>
<evidence type="ECO:0000313" key="2">
    <source>
        <dbReference type="EMBL" id="TFZ41391.1"/>
    </source>
</evidence>
<name>A0A4Z0D8Z9_9FIRM</name>
<dbReference type="InterPro" id="IPR000182">
    <property type="entry name" value="GNAT_dom"/>
</dbReference>
<dbReference type="OrthoDB" id="8750087at2"/>
<protein>
    <submittedName>
        <fullName evidence="2">GNAT family N-acetyltransferase</fullName>
    </submittedName>
</protein>
<proteinExistence type="predicted"/>
<dbReference type="AlphaFoldDB" id="A0A4Z0D8Z9"/>
<gene>
    <name evidence="2" type="ORF">E4100_02105</name>
</gene>
<organism evidence="2 3">
    <name type="scientific">Soehngenia longivitae</name>
    <dbReference type="NCBI Taxonomy" id="2562294"/>
    <lineage>
        <taxon>Bacteria</taxon>
        <taxon>Bacillati</taxon>
        <taxon>Bacillota</taxon>
        <taxon>Tissierellia</taxon>
        <taxon>Tissierellales</taxon>
        <taxon>Tissierellaceae</taxon>
        <taxon>Soehngenia</taxon>
    </lineage>
</organism>
<evidence type="ECO:0000313" key="3">
    <source>
        <dbReference type="Proteomes" id="UP000298381"/>
    </source>
</evidence>
<dbReference type="Gene3D" id="3.40.630.30">
    <property type="match status" value="1"/>
</dbReference>
<dbReference type="EMBL" id="SRIB01000002">
    <property type="protein sequence ID" value="TFZ41391.1"/>
    <property type="molecule type" value="Genomic_DNA"/>
</dbReference>
<dbReference type="InterPro" id="IPR016181">
    <property type="entry name" value="Acyl_CoA_acyltransferase"/>
</dbReference>
<evidence type="ECO:0000259" key="1">
    <source>
        <dbReference type="PROSITE" id="PS51186"/>
    </source>
</evidence>
<feature type="domain" description="N-acetyltransferase" evidence="1">
    <location>
        <begin position="22"/>
        <end position="202"/>
    </location>
</feature>
<comment type="caution">
    <text evidence="2">The sequence shown here is derived from an EMBL/GenBank/DDBJ whole genome shotgun (WGS) entry which is preliminary data.</text>
</comment>
<dbReference type="Proteomes" id="UP000298381">
    <property type="component" value="Unassembled WGS sequence"/>
</dbReference>